<reference evidence="3" key="1">
    <citation type="journal article" date="2018" name="Nat. Plants">
        <title>Whole-genome landscape of Medicago truncatula symbiotic genes.</title>
        <authorList>
            <person name="Pecrix Y."/>
            <person name="Staton S.E."/>
            <person name="Sallet E."/>
            <person name="Lelandais-Briere C."/>
            <person name="Moreau S."/>
            <person name="Carrere S."/>
            <person name="Blein T."/>
            <person name="Jardinaud M.F."/>
            <person name="Latrasse D."/>
            <person name="Zouine M."/>
            <person name="Zahm M."/>
            <person name="Kreplak J."/>
            <person name="Mayjonade B."/>
            <person name="Satge C."/>
            <person name="Perez M."/>
            <person name="Cauet S."/>
            <person name="Marande W."/>
            <person name="Chantry-Darmon C."/>
            <person name="Lopez-Roques C."/>
            <person name="Bouchez O."/>
            <person name="Berard A."/>
            <person name="Debelle F."/>
            <person name="Munos S."/>
            <person name="Bendahmane A."/>
            <person name="Berges H."/>
            <person name="Niebel A."/>
            <person name="Buitink J."/>
            <person name="Frugier F."/>
            <person name="Benhamed M."/>
            <person name="Crespi M."/>
            <person name="Gouzy J."/>
            <person name="Gamas P."/>
        </authorList>
    </citation>
    <scope>NUCLEOTIDE SEQUENCE [LARGE SCALE GENOMIC DNA]</scope>
    <source>
        <strain evidence="3">cv. Jemalong A17</strain>
    </source>
</reference>
<accession>A0A396HJ72</accession>
<proteinExistence type="predicted"/>
<dbReference type="Pfam" id="PF00646">
    <property type="entry name" value="F-box"/>
    <property type="match status" value="1"/>
</dbReference>
<feature type="domain" description="F-box" evidence="1">
    <location>
        <begin position="19"/>
        <end position="55"/>
    </location>
</feature>
<dbReference type="PANTHER" id="PTHR32212:SF292">
    <property type="entry name" value="F-BOX_FBD_LRR PROTEIN"/>
    <property type="match status" value="1"/>
</dbReference>
<gene>
    <name evidence="2" type="ORF">MtrunA17_Chr5g0395141</name>
</gene>
<comment type="caution">
    <text evidence="2">The sequence shown here is derived from an EMBL/GenBank/DDBJ whole genome shotgun (WGS) entry which is preliminary data.</text>
</comment>
<dbReference type="InterPro" id="IPR036047">
    <property type="entry name" value="F-box-like_dom_sf"/>
</dbReference>
<evidence type="ECO:0000259" key="1">
    <source>
        <dbReference type="Pfam" id="PF00646"/>
    </source>
</evidence>
<protein>
    <submittedName>
        <fullName evidence="2">Putative F-box domain-containing protein</fullName>
    </submittedName>
</protein>
<sequence length="143" mass="16496">MGSCLSTNKTVKEDIFDIKLPKSIITHILSFLPTKDAVRTSILSKSWEHRWTSLTKLSLHDHYDSSSTPKCTSFRRTCNSDKQFQRIQNFVRFVTKALVVTDGLSMQTFSLFLYSEYEASILDTLFANIFNRNNKKSSNPFQI</sequence>
<dbReference type="InterPro" id="IPR001810">
    <property type="entry name" value="F-box_dom"/>
</dbReference>
<dbReference type="InterPro" id="IPR053781">
    <property type="entry name" value="F-box_AtFBL13-like"/>
</dbReference>
<evidence type="ECO:0000313" key="2">
    <source>
        <dbReference type="EMBL" id="RHN53369.1"/>
    </source>
</evidence>
<dbReference type="EMBL" id="PSQE01000005">
    <property type="protein sequence ID" value="RHN53369.1"/>
    <property type="molecule type" value="Genomic_DNA"/>
</dbReference>
<dbReference type="PANTHER" id="PTHR32212">
    <property type="entry name" value="CYCLIN-LIKE F-BOX"/>
    <property type="match status" value="1"/>
</dbReference>
<dbReference type="CDD" id="cd22160">
    <property type="entry name" value="F-box_AtFBL13-like"/>
    <property type="match status" value="1"/>
</dbReference>
<name>A0A396HJ72_MEDTR</name>
<evidence type="ECO:0000313" key="3">
    <source>
        <dbReference type="Proteomes" id="UP000265566"/>
    </source>
</evidence>
<dbReference type="Gene3D" id="1.20.1280.50">
    <property type="match status" value="1"/>
</dbReference>
<dbReference type="Proteomes" id="UP000265566">
    <property type="component" value="Chromosome 5"/>
</dbReference>
<dbReference type="Gramene" id="rna28270">
    <property type="protein sequence ID" value="RHN53369.1"/>
    <property type="gene ID" value="gene28270"/>
</dbReference>
<organism evidence="2 3">
    <name type="scientific">Medicago truncatula</name>
    <name type="common">Barrel medic</name>
    <name type="synonym">Medicago tribuloides</name>
    <dbReference type="NCBI Taxonomy" id="3880"/>
    <lineage>
        <taxon>Eukaryota</taxon>
        <taxon>Viridiplantae</taxon>
        <taxon>Streptophyta</taxon>
        <taxon>Embryophyta</taxon>
        <taxon>Tracheophyta</taxon>
        <taxon>Spermatophyta</taxon>
        <taxon>Magnoliopsida</taxon>
        <taxon>eudicotyledons</taxon>
        <taxon>Gunneridae</taxon>
        <taxon>Pentapetalae</taxon>
        <taxon>rosids</taxon>
        <taxon>fabids</taxon>
        <taxon>Fabales</taxon>
        <taxon>Fabaceae</taxon>
        <taxon>Papilionoideae</taxon>
        <taxon>50 kb inversion clade</taxon>
        <taxon>NPAAA clade</taxon>
        <taxon>Hologalegina</taxon>
        <taxon>IRL clade</taxon>
        <taxon>Trifolieae</taxon>
        <taxon>Medicago</taxon>
    </lineage>
</organism>
<dbReference type="SUPFAM" id="SSF81383">
    <property type="entry name" value="F-box domain"/>
    <property type="match status" value="1"/>
</dbReference>
<dbReference type="AlphaFoldDB" id="A0A396HJ72"/>